<organism evidence="2 3">
    <name type="scientific">Dendryphion nanum</name>
    <dbReference type="NCBI Taxonomy" id="256645"/>
    <lineage>
        <taxon>Eukaryota</taxon>
        <taxon>Fungi</taxon>
        <taxon>Dikarya</taxon>
        <taxon>Ascomycota</taxon>
        <taxon>Pezizomycotina</taxon>
        <taxon>Dothideomycetes</taxon>
        <taxon>Pleosporomycetidae</taxon>
        <taxon>Pleosporales</taxon>
        <taxon>Torulaceae</taxon>
        <taxon>Dendryphion</taxon>
    </lineage>
</organism>
<keyword evidence="1" id="KW-0732">Signal</keyword>
<name>A0A9P9DV75_9PLEO</name>
<sequence>MILAPSSLLAGLAVLPVLVLSAPTAVAGSKHTVYLSTCTTTDCLLPILCEEDSFRAAVYFANGPIAEGSTRISTPTSVGTTTGNWEGAKRSARLGTAGTFSVNLPTTAKTAAKGSIAGEGTLGDEPFVCFKDGATDYKIRYSDERYNCKVDYYCPSYEV</sequence>
<dbReference type="Proteomes" id="UP000700596">
    <property type="component" value="Unassembled WGS sequence"/>
</dbReference>
<dbReference type="OrthoDB" id="3783760at2759"/>
<accession>A0A9P9DV75</accession>
<evidence type="ECO:0000313" key="2">
    <source>
        <dbReference type="EMBL" id="KAH7125654.1"/>
    </source>
</evidence>
<evidence type="ECO:0000256" key="1">
    <source>
        <dbReference type="SAM" id="SignalP"/>
    </source>
</evidence>
<evidence type="ECO:0008006" key="4">
    <source>
        <dbReference type="Google" id="ProtNLM"/>
    </source>
</evidence>
<reference evidence="2" key="1">
    <citation type="journal article" date="2021" name="Nat. Commun.">
        <title>Genetic determinants of endophytism in the Arabidopsis root mycobiome.</title>
        <authorList>
            <person name="Mesny F."/>
            <person name="Miyauchi S."/>
            <person name="Thiergart T."/>
            <person name="Pickel B."/>
            <person name="Atanasova L."/>
            <person name="Karlsson M."/>
            <person name="Huettel B."/>
            <person name="Barry K.W."/>
            <person name="Haridas S."/>
            <person name="Chen C."/>
            <person name="Bauer D."/>
            <person name="Andreopoulos W."/>
            <person name="Pangilinan J."/>
            <person name="LaButti K."/>
            <person name="Riley R."/>
            <person name="Lipzen A."/>
            <person name="Clum A."/>
            <person name="Drula E."/>
            <person name="Henrissat B."/>
            <person name="Kohler A."/>
            <person name="Grigoriev I.V."/>
            <person name="Martin F.M."/>
            <person name="Hacquard S."/>
        </authorList>
    </citation>
    <scope>NUCLEOTIDE SEQUENCE</scope>
    <source>
        <strain evidence="2">MPI-CAGE-CH-0243</strain>
    </source>
</reference>
<dbReference type="AlphaFoldDB" id="A0A9P9DV75"/>
<evidence type="ECO:0000313" key="3">
    <source>
        <dbReference type="Proteomes" id="UP000700596"/>
    </source>
</evidence>
<proteinExistence type="predicted"/>
<gene>
    <name evidence="2" type="ORF">B0J11DRAFT_615002</name>
</gene>
<feature type="signal peptide" evidence="1">
    <location>
        <begin position="1"/>
        <end position="21"/>
    </location>
</feature>
<comment type="caution">
    <text evidence="2">The sequence shown here is derived from an EMBL/GenBank/DDBJ whole genome shotgun (WGS) entry which is preliminary data.</text>
</comment>
<feature type="chain" id="PRO_5040152500" description="Secreted protein" evidence="1">
    <location>
        <begin position="22"/>
        <end position="159"/>
    </location>
</feature>
<keyword evidence="3" id="KW-1185">Reference proteome</keyword>
<protein>
    <recommendedName>
        <fullName evidence="4">Secreted protein</fullName>
    </recommendedName>
</protein>
<dbReference type="EMBL" id="JAGMWT010000007">
    <property type="protein sequence ID" value="KAH7125654.1"/>
    <property type="molecule type" value="Genomic_DNA"/>
</dbReference>